<sequence>MTTSPTILVLLLLIYLLSLVLATITKYATKSTVIYTTVYPTVTVHVTDEAQCSSLGLLLCHEIPWASVPSSNPQSGSLSAIDSTAALLLSSEWVTVTSTFFDGAVTVTTTTTRSSVSDTPTTLNSNNFGTKLNAVDTKHTMVESLESDSETVSASSSLGSSGPTTTITTTESIGEEIELDSSSPPLATVAASSSNLETSTTQNHHSLFMLQGAGSGHFVEFGPAGSVILGPVVPNPDRTVPPMFILHYHGYLTSGDDPNDIIFLRLMNQNDTRRERDNPNAYYKVIHGPKNNISVDDLTSRFTLKDGILNFFEQGQNTSRFNWYVDTSIDSISRLFMAPTAAATPEGFSQIELFRQSPTTASLQNSPTKTMAITSSSTIASTTTGLLTTTSPTMTVPQIATAATQATSNNSLSTMADGSEDEASSQSKATSRDRFGNTSSLSFSEAKLTKCPKTSNPAHVWEIVQIIARLDLRSYCSALLGYDAPTTIIKTKTGSIRIITISITDKEDTETETETYYTETVTVAVSTVYNAGDGLERRRFRSTGQGGTPKFTYLVVDKSSYDGAYSQEDEILTKVDGLSDGDINTDAAVDSPNGAPQELASFCEIDISEACSQVVTPSEPITVTKTNKIKTLTRSLTEVPTTTQTKVLLAASTTTILNTTQISYPGTGRLIADSGTYSRWHFCWTGDAFDPALNLCFHSRNATFFITEYRPNIEAYRVYTNGPDGEKYYMSIAAPIGVSAITDYSISLRTLDDINSDEGSVILYVNLDLEGGYVNVNMELTGTERNLMFGCAMVMGKELRAQVRLYSMEDGTVPRVCQAWSHLVLV</sequence>
<protein>
    <submittedName>
        <fullName evidence="3">Uncharacterized protein</fullName>
    </submittedName>
</protein>
<reference evidence="3 4" key="1">
    <citation type="submission" date="2019-10" db="EMBL/GenBank/DDBJ databases">
        <authorList>
            <person name="Palmer J.M."/>
        </authorList>
    </citation>
    <scope>NUCLEOTIDE SEQUENCE [LARGE SCALE GENOMIC DNA]</scope>
    <source>
        <strain evidence="3 4">TWF718</strain>
    </source>
</reference>
<feature type="compositionally biased region" description="Low complexity" evidence="1">
    <location>
        <begin position="150"/>
        <end position="172"/>
    </location>
</feature>
<gene>
    <name evidence="3" type="ORF">TWF718_005924</name>
</gene>
<keyword evidence="4" id="KW-1185">Reference proteome</keyword>
<accession>A0AAN8MSL3</accession>
<feature type="region of interest" description="Disordered" evidence="1">
    <location>
        <begin position="144"/>
        <end position="198"/>
    </location>
</feature>
<feature type="signal peptide" evidence="2">
    <location>
        <begin position="1"/>
        <end position="22"/>
    </location>
</feature>
<keyword evidence="2" id="KW-0732">Signal</keyword>
<evidence type="ECO:0000313" key="4">
    <source>
        <dbReference type="Proteomes" id="UP001313282"/>
    </source>
</evidence>
<dbReference type="EMBL" id="JAVHNR010000003">
    <property type="protein sequence ID" value="KAK6348109.1"/>
    <property type="molecule type" value="Genomic_DNA"/>
</dbReference>
<evidence type="ECO:0000256" key="2">
    <source>
        <dbReference type="SAM" id="SignalP"/>
    </source>
</evidence>
<feature type="region of interest" description="Disordered" evidence="1">
    <location>
        <begin position="406"/>
        <end position="438"/>
    </location>
</feature>
<evidence type="ECO:0000313" key="3">
    <source>
        <dbReference type="EMBL" id="KAK6348109.1"/>
    </source>
</evidence>
<proteinExistence type="predicted"/>
<dbReference type="Proteomes" id="UP001313282">
    <property type="component" value="Unassembled WGS sequence"/>
</dbReference>
<feature type="chain" id="PRO_5042973378" evidence="2">
    <location>
        <begin position="23"/>
        <end position="826"/>
    </location>
</feature>
<evidence type="ECO:0000256" key="1">
    <source>
        <dbReference type="SAM" id="MobiDB-lite"/>
    </source>
</evidence>
<organism evidence="3 4">
    <name type="scientific">Orbilia javanica</name>
    <dbReference type="NCBI Taxonomy" id="47235"/>
    <lineage>
        <taxon>Eukaryota</taxon>
        <taxon>Fungi</taxon>
        <taxon>Dikarya</taxon>
        <taxon>Ascomycota</taxon>
        <taxon>Pezizomycotina</taxon>
        <taxon>Orbiliomycetes</taxon>
        <taxon>Orbiliales</taxon>
        <taxon>Orbiliaceae</taxon>
        <taxon>Orbilia</taxon>
    </lineage>
</organism>
<comment type="caution">
    <text evidence="3">The sequence shown here is derived from an EMBL/GenBank/DDBJ whole genome shotgun (WGS) entry which is preliminary data.</text>
</comment>
<feature type="compositionally biased region" description="Polar residues" evidence="1">
    <location>
        <begin position="180"/>
        <end position="198"/>
    </location>
</feature>
<dbReference type="AlphaFoldDB" id="A0AAN8MSL3"/>
<name>A0AAN8MSL3_9PEZI</name>